<dbReference type="GO" id="GO:0046872">
    <property type="term" value="F:metal ion binding"/>
    <property type="evidence" value="ECO:0007669"/>
    <property type="project" value="UniProtKB-KW"/>
</dbReference>
<keyword evidence="14" id="KW-1185">Reference proteome</keyword>
<evidence type="ECO:0000256" key="7">
    <source>
        <dbReference type="ARBA" id="ARBA00038326"/>
    </source>
</evidence>
<keyword evidence="3" id="KW-0378">Hydrolase</keyword>
<dbReference type="Pfam" id="PF02137">
    <property type="entry name" value="A_deamin"/>
    <property type="match status" value="1"/>
</dbReference>
<accession>A0A9N9TLY3</accession>
<name>A0A9N9TLY3_PHYSR</name>
<comment type="cofactor">
    <cofactor evidence="5">
        <name>1D-myo-inositol hexakisphosphate</name>
        <dbReference type="ChEBI" id="CHEBI:58130"/>
    </cofactor>
</comment>
<reference evidence="13" key="1">
    <citation type="submission" date="2022-01" db="EMBL/GenBank/DDBJ databases">
        <authorList>
            <person name="King R."/>
        </authorList>
    </citation>
    <scope>NUCLEOTIDE SEQUENCE</scope>
</reference>
<dbReference type="PANTHER" id="PTHR46516:SF1">
    <property type="entry name" value="TRNA-SPECIFIC ADENOSINE DEAMINASE 1"/>
    <property type="match status" value="1"/>
</dbReference>
<dbReference type="PROSITE" id="PS50141">
    <property type="entry name" value="A_DEAMIN_EDITASE"/>
    <property type="match status" value="1"/>
</dbReference>
<evidence type="ECO:0000256" key="8">
    <source>
        <dbReference type="ARBA" id="ARBA00038940"/>
    </source>
</evidence>
<dbReference type="GO" id="GO:0008033">
    <property type="term" value="P:tRNA processing"/>
    <property type="evidence" value="ECO:0007669"/>
    <property type="project" value="UniProtKB-KW"/>
</dbReference>
<proteinExistence type="inferred from homology"/>
<evidence type="ECO:0000256" key="1">
    <source>
        <dbReference type="ARBA" id="ARBA00022694"/>
    </source>
</evidence>
<protein>
    <recommendedName>
        <fullName evidence="9">tRNA-specific adenosine deaminase 1</fullName>
        <ecNumber evidence="8">3.5.4.34</ecNumber>
    </recommendedName>
    <alternativeName>
        <fullName evidence="10">tRNA-specific adenosine-37 deaminase</fullName>
    </alternativeName>
</protein>
<dbReference type="EC" id="3.5.4.34" evidence="8"/>
<comment type="similarity">
    <text evidence="7">Belongs to the ADAT1 family.</text>
</comment>
<organism evidence="13 14">
    <name type="scientific">Phyllotreta striolata</name>
    <name type="common">Striped flea beetle</name>
    <name type="synonym">Crioceris striolata</name>
    <dbReference type="NCBI Taxonomy" id="444603"/>
    <lineage>
        <taxon>Eukaryota</taxon>
        <taxon>Metazoa</taxon>
        <taxon>Ecdysozoa</taxon>
        <taxon>Arthropoda</taxon>
        <taxon>Hexapoda</taxon>
        <taxon>Insecta</taxon>
        <taxon>Pterygota</taxon>
        <taxon>Neoptera</taxon>
        <taxon>Endopterygota</taxon>
        <taxon>Coleoptera</taxon>
        <taxon>Polyphaga</taxon>
        <taxon>Cucujiformia</taxon>
        <taxon>Chrysomeloidea</taxon>
        <taxon>Chrysomelidae</taxon>
        <taxon>Galerucinae</taxon>
        <taxon>Alticini</taxon>
        <taxon>Phyllotreta</taxon>
    </lineage>
</organism>
<gene>
    <name evidence="13" type="ORF">PHYEVI_LOCUS3729</name>
</gene>
<comment type="catalytic activity">
    <reaction evidence="11">
        <text>adenosine(37) in tRNA(Ala) + H2O + H(+) = inosine(37) in tRNA(Ala) + NH4(+)</text>
        <dbReference type="Rhea" id="RHEA:50968"/>
        <dbReference type="Rhea" id="RHEA-COMP:12855"/>
        <dbReference type="Rhea" id="RHEA-COMP:12856"/>
        <dbReference type="ChEBI" id="CHEBI:15377"/>
        <dbReference type="ChEBI" id="CHEBI:15378"/>
        <dbReference type="ChEBI" id="CHEBI:28938"/>
        <dbReference type="ChEBI" id="CHEBI:74411"/>
        <dbReference type="ChEBI" id="CHEBI:82852"/>
        <dbReference type="EC" id="3.5.4.34"/>
    </reaction>
</comment>
<comment type="function">
    <text evidence="6">Specifically deaminates adenosine-37 to inosine in tRNA-Ala.</text>
</comment>
<sequence length="397" mass="44997">MESFPDKIAEICLKCFENLPKTGKPGSQEWTVLSGIVRELEGNLAVVALGTGSKCIGRSKMSKNGDILNDSHAEIICKRSFIRYIYSQLEHGGDSFVWDENRKKFSLKNGVKFHFFTTQTPCGDASIFPEQIDHEIGEVIEEIPSKRPKLEIQENYEENSGKPRKIHKTGGKSLLEHSPDINCELMGLVRTKPGRGDPTLSVSCSDKLSKWVHLGLQGALLSSILTDPVYLQSFTILSSAPFNETALNRALYDRLGPIELPAPFRRTRVEIHRSSKTFEFAKNDQRRPCDAAISYSLVPVDEKRIEVAVDGKRQGLTKKQYGNPGIGRLKICKRELYEKFLHVCRLKGIPLRKNDEFLLYKEAKMLDEIYVKAKRVVRGKFDSWTVKNEGLLEFFID</sequence>
<feature type="domain" description="A to I editase" evidence="12">
    <location>
        <begin position="48"/>
        <end position="374"/>
    </location>
</feature>
<evidence type="ECO:0000256" key="3">
    <source>
        <dbReference type="ARBA" id="ARBA00022801"/>
    </source>
</evidence>
<evidence type="ECO:0000259" key="12">
    <source>
        <dbReference type="PROSITE" id="PS50141"/>
    </source>
</evidence>
<evidence type="ECO:0000256" key="4">
    <source>
        <dbReference type="ARBA" id="ARBA00022833"/>
    </source>
</evidence>
<evidence type="ECO:0000256" key="6">
    <source>
        <dbReference type="ARBA" id="ARBA00037784"/>
    </source>
</evidence>
<keyword evidence="4" id="KW-0862">Zinc</keyword>
<dbReference type="GO" id="GO:0003723">
    <property type="term" value="F:RNA binding"/>
    <property type="evidence" value="ECO:0007669"/>
    <property type="project" value="InterPro"/>
</dbReference>
<keyword evidence="2" id="KW-0479">Metal-binding</keyword>
<dbReference type="GO" id="GO:0043829">
    <property type="term" value="F:tRNA-specific adenosine-37 deaminase activity"/>
    <property type="evidence" value="ECO:0007669"/>
    <property type="project" value="UniProtKB-EC"/>
</dbReference>
<evidence type="ECO:0000256" key="10">
    <source>
        <dbReference type="ARBA" id="ARBA00041760"/>
    </source>
</evidence>
<evidence type="ECO:0000256" key="2">
    <source>
        <dbReference type="ARBA" id="ARBA00022723"/>
    </source>
</evidence>
<evidence type="ECO:0000256" key="9">
    <source>
        <dbReference type="ARBA" id="ARBA00040502"/>
    </source>
</evidence>
<dbReference type="EMBL" id="OU900106">
    <property type="protein sequence ID" value="CAG9857324.1"/>
    <property type="molecule type" value="Genomic_DNA"/>
</dbReference>
<evidence type="ECO:0000313" key="13">
    <source>
        <dbReference type="EMBL" id="CAG9857324.1"/>
    </source>
</evidence>
<dbReference type="PANTHER" id="PTHR46516">
    <property type="entry name" value="TRNA-SPECIFIC ADENOSINE DEAMINASE 1"/>
    <property type="match status" value="1"/>
</dbReference>
<dbReference type="AlphaFoldDB" id="A0A9N9TLY3"/>
<evidence type="ECO:0000313" key="14">
    <source>
        <dbReference type="Proteomes" id="UP001153712"/>
    </source>
</evidence>
<dbReference type="InterPro" id="IPR002466">
    <property type="entry name" value="A_deamin"/>
</dbReference>
<keyword evidence="1" id="KW-0819">tRNA processing</keyword>
<dbReference type="OrthoDB" id="416253at2759"/>
<dbReference type="SMART" id="SM00552">
    <property type="entry name" value="ADEAMc"/>
    <property type="match status" value="1"/>
</dbReference>
<dbReference type="Proteomes" id="UP001153712">
    <property type="component" value="Chromosome 13"/>
</dbReference>
<evidence type="ECO:0000256" key="5">
    <source>
        <dbReference type="ARBA" id="ARBA00037026"/>
    </source>
</evidence>
<evidence type="ECO:0000256" key="11">
    <source>
        <dbReference type="ARBA" id="ARBA00047635"/>
    </source>
</evidence>